<dbReference type="InterPro" id="IPR018713">
    <property type="entry name" value="MPAB/Lcp_cat_dom"/>
</dbReference>
<sequence>MCTVLKMDMDAVVDMDKITNGEASGKKAKPCEVGKWILEDGENVPLDVKQAFLLPAWYDEKKFKRGQKYFADNYFSLFVAKLCGLLVILAVPSILRVLVLTGQSSHPISAFRRYLDTLSHMLEWYEGDVMNPNSRASKSLLNIRSRHCHATRRATRAGYSNISQRDMALTQFGFMGFAVLRPKELGLTGSQEDLEGFLHFWRVIGHLLGIKEKYNLCQGDVETTRAACQDMLDQVFNVGLRQPSADFQHMSRALLEGMWALVPLINPEAFLSFTLLLCGINTFQLSKFYSRTLFHLQVFVQAVLLNSVFGFLVRPILNFNMWLTIFITQRFPYLAFLAFGRSITPPEQFTIKSSLISEN</sequence>
<evidence type="ECO:0000256" key="1">
    <source>
        <dbReference type="SAM" id="Phobius"/>
    </source>
</evidence>
<feature type="transmembrane region" description="Helical" evidence="1">
    <location>
        <begin position="258"/>
        <end position="280"/>
    </location>
</feature>
<keyword evidence="1" id="KW-0812">Transmembrane</keyword>
<feature type="transmembrane region" description="Helical" evidence="1">
    <location>
        <begin position="292"/>
        <end position="313"/>
    </location>
</feature>
<evidence type="ECO:0000313" key="3">
    <source>
        <dbReference type="EMBL" id="JAS59739.1"/>
    </source>
</evidence>
<dbReference type="AlphaFoldDB" id="A0A1B6GBC6"/>
<organism evidence="3">
    <name type="scientific">Cuerna arida</name>
    <dbReference type="NCBI Taxonomy" id="1464854"/>
    <lineage>
        <taxon>Eukaryota</taxon>
        <taxon>Metazoa</taxon>
        <taxon>Ecdysozoa</taxon>
        <taxon>Arthropoda</taxon>
        <taxon>Hexapoda</taxon>
        <taxon>Insecta</taxon>
        <taxon>Pterygota</taxon>
        <taxon>Neoptera</taxon>
        <taxon>Paraneoptera</taxon>
        <taxon>Hemiptera</taxon>
        <taxon>Auchenorrhyncha</taxon>
        <taxon>Membracoidea</taxon>
        <taxon>Cicadellidae</taxon>
        <taxon>Cicadellinae</taxon>
        <taxon>Proconiini</taxon>
        <taxon>Cuerna</taxon>
    </lineage>
</organism>
<dbReference type="GO" id="GO:0016491">
    <property type="term" value="F:oxidoreductase activity"/>
    <property type="evidence" value="ECO:0007669"/>
    <property type="project" value="InterPro"/>
</dbReference>
<dbReference type="Pfam" id="PF09995">
    <property type="entry name" value="MPAB_Lcp_cat"/>
    <property type="match status" value="1"/>
</dbReference>
<dbReference type="PANTHER" id="PTHR37159:SF1">
    <property type="entry name" value="GH11867P"/>
    <property type="match status" value="1"/>
</dbReference>
<feature type="transmembrane region" description="Helical" evidence="1">
    <location>
        <begin position="74"/>
        <end position="95"/>
    </location>
</feature>
<reference evidence="3" key="1">
    <citation type="submission" date="2015-11" db="EMBL/GenBank/DDBJ databases">
        <title>De novo transcriptome assembly of four potential Pierce s Disease insect vectors from Arizona vineyards.</title>
        <authorList>
            <person name="Tassone E.E."/>
        </authorList>
    </citation>
    <scope>NUCLEOTIDE SEQUENCE</scope>
</reference>
<name>A0A1B6GBC6_9HEMI</name>
<protein>
    <recommendedName>
        <fullName evidence="2">ER-bound oxygenase mpaB/mpaB'/Rubber oxygenase catalytic domain-containing protein</fullName>
    </recommendedName>
</protein>
<dbReference type="PANTHER" id="PTHR37159">
    <property type="entry name" value="GH11867P"/>
    <property type="match status" value="1"/>
</dbReference>
<keyword evidence="1" id="KW-0472">Membrane</keyword>
<gene>
    <name evidence="3" type="ORF">g.20903</name>
</gene>
<evidence type="ECO:0000259" key="2">
    <source>
        <dbReference type="Pfam" id="PF09995"/>
    </source>
</evidence>
<keyword evidence="1" id="KW-1133">Transmembrane helix</keyword>
<feature type="domain" description="ER-bound oxygenase mpaB/mpaB'/Rubber oxygenase catalytic" evidence="2">
    <location>
        <begin position="69"/>
        <end position="259"/>
    </location>
</feature>
<dbReference type="EMBL" id="GECZ01010030">
    <property type="protein sequence ID" value="JAS59739.1"/>
    <property type="molecule type" value="Transcribed_RNA"/>
</dbReference>
<proteinExistence type="predicted"/>
<accession>A0A1B6GBC6</accession>